<gene>
    <name evidence="6" type="ORF">J2X21_001275</name>
</gene>
<evidence type="ECO:0000259" key="5">
    <source>
        <dbReference type="PROSITE" id="PS01124"/>
    </source>
</evidence>
<dbReference type="PANTHER" id="PTHR43280:SF32">
    <property type="entry name" value="TRANSCRIPTIONAL REGULATORY PROTEIN"/>
    <property type="match status" value="1"/>
</dbReference>
<accession>A0ABU2A4L9</accession>
<dbReference type="Pfam" id="PF02311">
    <property type="entry name" value="AraC_binding"/>
    <property type="match status" value="1"/>
</dbReference>
<dbReference type="InterPro" id="IPR018060">
    <property type="entry name" value="HTH_AraC"/>
</dbReference>
<dbReference type="SUPFAM" id="SSF51182">
    <property type="entry name" value="RmlC-like cupins"/>
    <property type="match status" value="1"/>
</dbReference>
<dbReference type="PRINTS" id="PR00032">
    <property type="entry name" value="HTHARAC"/>
</dbReference>
<reference evidence="6 7" key="1">
    <citation type="submission" date="2023-07" db="EMBL/GenBank/DDBJ databases">
        <title>Sorghum-associated microbial communities from plants grown in Nebraska, USA.</title>
        <authorList>
            <person name="Schachtman D."/>
        </authorList>
    </citation>
    <scope>NUCLEOTIDE SEQUENCE [LARGE SCALE GENOMIC DNA]</scope>
    <source>
        <strain evidence="6 7">BE316</strain>
    </source>
</reference>
<dbReference type="Gene3D" id="1.10.10.60">
    <property type="entry name" value="Homeodomain-like"/>
    <property type="match status" value="1"/>
</dbReference>
<keyword evidence="3" id="KW-0010">Activator</keyword>
<keyword evidence="4" id="KW-0804">Transcription</keyword>
<evidence type="ECO:0000313" key="7">
    <source>
        <dbReference type="Proteomes" id="UP001180825"/>
    </source>
</evidence>
<evidence type="ECO:0000256" key="4">
    <source>
        <dbReference type="ARBA" id="ARBA00023163"/>
    </source>
</evidence>
<dbReference type="PROSITE" id="PS01124">
    <property type="entry name" value="HTH_ARAC_FAMILY_2"/>
    <property type="match status" value="1"/>
</dbReference>
<sequence>MKDKPERARPPLYELYGELGKDAALDGLHVESISDRSRLHNWEIDLHRHGGLMQLLLIERGRAIVRIDSDELTLPAPALVWVPPLTVHGFRFLPDTAGHVVTLERDWLHELLSPRGGGWAELEHPRALQLARRGQAFKALQPLVAGLGLEYRGTQRWRAQALEGAMLQLASWVARQPALAQAPVASGADGRSAQHLARYREQVEKHFRSQPELGVLVEPLGITPAQMNRICRAQLRCSALDLLHQRLLLEAKRELGYTTLQVRQISDALGFSDPAYFTRFFRRLAGRSPREWREGRV</sequence>
<evidence type="ECO:0000256" key="3">
    <source>
        <dbReference type="ARBA" id="ARBA00023159"/>
    </source>
</evidence>
<dbReference type="CDD" id="cd06999">
    <property type="entry name" value="cupin_HpaA-like_N"/>
    <property type="match status" value="1"/>
</dbReference>
<name>A0ABU2A4L9_9BURK</name>
<evidence type="ECO:0000313" key="6">
    <source>
        <dbReference type="EMBL" id="MDR7332149.1"/>
    </source>
</evidence>
<dbReference type="InterPro" id="IPR020449">
    <property type="entry name" value="Tscrpt_reg_AraC-type_HTH"/>
</dbReference>
<dbReference type="Proteomes" id="UP001180825">
    <property type="component" value="Unassembled WGS sequence"/>
</dbReference>
<dbReference type="RefSeq" id="WP_310326280.1">
    <property type="nucleotide sequence ID" value="NZ_JAVDXV010000002.1"/>
</dbReference>
<keyword evidence="2" id="KW-0238">DNA-binding</keyword>
<proteinExistence type="predicted"/>
<dbReference type="InterPro" id="IPR011051">
    <property type="entry name" value="RmlC_Cupin_sf"/>
</dbReference>
<dbReference type="InterPro" id="IPR014710">
    <property type="entry name" value="RmlC-like_jellyroll"/>
</dbReference>
<protein>
    <submittedName>
        <fullName evidence="6">AraC family transcriptional activator of pobA</fullName>
    </submittedName>
</protein>
<dbReference type="InterPro" id="IPR047264">
    <property type="entry name" value="Cupin_HpaA-like_N"/>
</dbReference>
<dbReference type="Gene3D" id="2.60.120.10">
    <property type="entry name" value="Jelly Rolls"/>
    <property type="match status" value="1"/>
</dbReference>
<evidence type="ECO:0000256" key="2">
    <source>
        <dbReference type="ARBA" id="ARBA00023125"/>
    </source>
</evidence>
<dbReference type="Pfam" id="PF12833">
    <property type="entry name" value="HTH_18"/>
    <property type="match status" value="1"/>
</dbReference>
<dbReference type="SUPFAM" id="SSF46689">
    <property type="entry name" value="Homeodomain-like"/>
    <property type="match status" value="1"/>
</dbReference>
<dbReference type="SMART" id="SM00342">
    <property type="entry name" value="HTH_ARAC"/>
    <property type="match status" value="1"/>
</dbReference>
<dbReference type="PANTHER" id="PTHR43280">
    <property type="entry name" value="ARAC-FAMILY TRANSCRIPTIONAL REGULATOR"/>
    <property type="match status" value="1"/>
</dbReference>
<evidence type="ECO:0000256" key="1">
    <source>
        <dbReference type="ARBA" id="ARBA00023015"/>
    </source>
</evidence>
<keyword evidence="1" id="KW-0805">Transcription regulation</keyword>
<comment type="caution">
    <text evidence="6">The sequence shown here is derived from an EMBL/GenBank/DDBJ whole genome shotgun (WGS) entry which is preliminary data.</text>
</comment>
<dbReference type="InterPro" id="IPR009057">
    <property type="entry name" value="Homeodomain-like_sf"/>
</dbReference>
<keyword evidence="7" id="KW-1185">Reference proteome</keyword>
<organism evidence="6 7">
    <name type="scientific">Roseateles asaccharophilus</name>
    <dbReference type="NCBI Taxonomy" id="582607"/>
    <lineage>
        <taxon>Bacteria</taxon>
        <taxon>Pseudomonadati</taxon>
        <taxon>Pseudomonadota</taxon>
        <taxon>Betaproteobacteria</taxon>
        <taxon>Burkholderiales</taxon>
        <taxon>Sphaerotilaceae</taxon>
        <taxon>Roseateles</taxon>
    </lineage>
</organism>
<dbReference type="InterPro" id="IPR003313">
    <property type="entry name" value="AraC-bd"/>
</dbReference>
<feature type="domain" description="HTH araC/xylS-type" evidence="5">
    <location>
        <begin position="197"/>
        <end position="295"/>
    </location>
</feature>
<dbReference type="EMBL" id="JAVDXV010000002">
    <property type="protein sequence ID" value="MDR7332149.1"/>
    <property type="molecule type" value="Genomic_DNA"/>
</dbReference>